<dbReference type="EMBL" id="CAXDID020000129">
    <property type="protein sequence ID" value="CAL6034897.1"/>
    <property type="molecule type" value="Genomic_DNA"/>
</dbReference>
<evidence type="ECO:0000313" key="4">
    <source>
        <dbReference type="EMBL" id="CAI9948419.1"/>
    </source>
</evidence>
<evidence type="ECO:0000313" key="5">
    <source>
        <dbReference type="EMBL" id="CAL6034897.1"/>
    </source>
</evidence>
<evidence type="ECO:0000256" key="3">
    <source>
        <dbReference type="PROSITE-ProRule" id="PRU00221"/>
    </source>
</evidence>
<evidence type="ECO:0000256" key="2">
    <source>
        <dbReference type="ARBA" id="ARBA00022737"/>
    </source>
</evidence>
<dbReference type="EMBL" id="CATOUU010000788">
    <property type="protein sequence ID" value="CAI9948419.1"/>
    <property type="molecule type" value="Genomic_DNA"/>
</dbReference>
<dbReference type="CDD" id="cd00200">
    <property type="entry name" value="WD40"/>
    <property type="match status" value="1"/>
</dbReference>
<dbReference type="InterPro" id="IPR027417">
    <property type="entry name" value="P-loop_NTPase"/>
</dbReference>
<keyword evidence="6" id="KW-1185">Reference proteome</keyword>
<dbReference type="PANTHER" id="PTHR19848:SF8">
    <property type="entry name" value="F-BOX AND WD REPEAT DOMAIN CONTAINING 7"/>
    <property type="match status" value="1"/>
</dbReference>
<feature type="repeat" description="WD" evidence="3">
    <location>
        <begin position="1112"/>
        <end position="1153"/>
    </location>
</feature>
<dbReference type="PROSITE" id="PS50082">
    <property type="entry name" value="WD_REPEATS_2"/>
    <property type="match status" value="3"/>
</dbReference>
<dbReference type="InterPro" id="IPR015943">
    <property type="entry name" value="WD40/YVTN_repeat-like_dom_sf"/>
</dbReference>
<dbReference type="Pfam" id="PF00400">
    <property type="entry name" value="WD40"/>
    <property type="match status" value="3"/>
</dbReference>
<dbReference type="SUPFAM" id="SSF141571">
    <property type="entry name" value="Pentapeptide repeat-like"/>
    <property type="match status" value="1"/>
</dbReference>
<dbReference type="Pfam" id="PF00805">
    <property type="entry name" value="Pentapeptide"/>
    <property type="match status" value="1"/>
</dbReference>
<sequence>MKIKLLDPIQPFNKLITLLGDQVLVGHKQMIKCLLAQIAAILINKVFICNKQGELIPKDVQTSITESVNNLLKQINKKQYKANEIIFYMNIIEYGIETLTVGNVDKENFIFESIKNVISAGISAATGDYSGLIDIGKSLVIQGTKAIMSEIRKNWFIKTMQYMYTDSLSSTCQQIVDILKEHSKTSKTEDWHVQFAQLDLLQRAMTGQITKSDVITQIFQNFEGADQKLVEKIIEICIINSDQIYQHNSEINQLCQLQLQKYEQEPKHQKIIQLIKYETIDLQEILSKTWTRKLSDQEKVINKLDKNGEQLDSISNNIACRDITSLTDLLKSSVQQKIQQIKQLKMYVPENGVTDVKQLNKLNFESFDVYQKTIEFLNDPEQKILLIKGGPGTGKTLCVQHLTQQLLAEDYGFPIYIRLSSIMEPFDNLFEKVLNQQIKKLKDKETLSIKANIKFILILDGYDEILGQKNIYSMNNLDEWNCKVIITCRNQYIDNISNYTSLFAVNDDPLLEIVLVPFNSQQIEEYLKKFLLLPGKAKNQKFSNWNDYQQQINQISGLKQLVQSPYILSMICEALPQIVSNRQQLANSEELIRLDIYQAFSKHWFAKRESEARNNKSIVLTGLPLDLKSAYLKYTKDLAVKMFQRGVTEVKYNPDDKQSIEWIEFFNELDEKLNIIRRGAPIQTVGDGSYSFLHKSQQEFFAVSGHAQGIQNITQQITPQQQHQQAIHQQTAEQILPETQAEIKSQSELCEHQIEQAFNTHYITDEGVISFYIENIQRDIQLQLNLFQILEMSKTSLKYDIAASNAISMLNAAKINFIGKNFKGIRIPNANLSRAQLDSADLSGAYLVGVDFSSAWLQNVKFDGANMTDVEFGELADIQSGSISCIEYDFDGRSIYSADSQKLLQWDISSRNVKREFDHPANFFVISRDGKLLASAAQTDIKLWRLYNGNLINSIPVCATSLCFSPNCEKLLYSTENKQVIIVNTETLKEDLNITLQSDLKYVYWQSNTIACCSDECVYFLNASTLKQFKKMQIEYSCSFSLSPCGNILAIGTNSIQLYNIQQNLNIQTLEGHSDWIAQIKFTQDGKQLLSTGQDKSVRIWDVSKGKQVDQFIGHNEWVQTIAWAPNNKQIASAGYDDVIKLWDNQNTKIMNQISGPNDLVFDVQFSEDSKQIIIASDRIQFFDSYTGKELKRLSFDDKYAHNANFLPNNNVAILLNDVIIVNPSDSIQIANLDYAISMDVSQDGQYIITGSRDEVNVFSLQSYKLVKTLIQKDQTQKSTMYYVKISSTNMIIVGDTNGNIQIFNNNFEKVANNLNISYSQITSQSNVGHCVCPIAFSPNSQILATAVNEHYIQIIDIQKMELIVKFKHEKSLSAICFINNNTIISGDMLGIMKIWNLKTQKQQQQIHNNSNWISSISISKDGKLVAVGSCDKSLKVYKVLENGCLTLFWTSFNFQLTLKGISVNNVEGLNEINQTLIDQKQSK</sequence>
<dbReference type="InterPro" id="IPR019775">
    <property type="entry name" value="WD40_repeat_CS"/>
</dbReference>
<feature type="repeat" description="WD" evidence="3">
    <location>
        <begin position="1407"/>
        <end position="1440"/>
    </location>
</feature>
<dbReference type="Gene3D" id="3.40.50.300">
    <property type="entry name" value="P-loop containing nucleotide triphosphate hydrolases"/>
    <property type="match status" value="1"/>
</dbReference>
<reference evidence="5 6" key="2">
    <citation type="submission" date="2024-07" db="EMBL/GenBank/DDBJ databases">
        <authorList>
            <person name="Akdeniz Z."/>
        </authorList>
    </citation>
    <scope>NUCLEOTIDE SEQUENCE [LARGE SCALE GENOMIC DNA]</scope>
</reference>
<feature type="repeat" description="WD" evidence="3">
    <location>
        <begin position="1070"/>
        <end position="1111"/>
    </location>
</feature>
<name>A0AA86PY56_9EUKA</name>
<protein>
    <submittedName>
        <fullName evidence="4">Pentapeptide repeats-containing protein</fullName>
    </submittedName>
    <submittedName>
        <fullName evidence="5">Pentapeptide_repeats-containing protein</fullName>
    </submittedName>
</protein>
<comment type="caution">
    <text evidence="4">The sequence shown here is derived from an EMBL/GenBank/DDBJ whole genome shotgun (WGS) entry which is preliminary data.</text>
</comment>
<accession>A0AA86PY56</accession>
<dbReference type="InterPro" id="IPR001680">
    <property type="entry name" value="WD40_rpt"/>
</dbReference>
<dbReference type="Proteomes" id="UP001642409">
    <property type="component" value="Unassembled WGS sequence"/>
</dbReference>
<dbReference type="Gene3D" id="2.130.10.10">
    <property type="entry name" value="YVTN repeat-like/Quinoprotein amine dehydrogenase"/>
    <property type="match status" value="3"/>
</dbReference>
<dbReference type="Gene3D" id="2.160.20.80">
    <property type="entry name" value="E3 ubiquitin-protein ligase SopA"/>
    <property type="match status" value="1"/>
</dbReference>
<dbReference type="PROSITE" id="PS00678">
    <property type="entry name" value="WD_REPEATS_1"/>
    <property type="match status" value="1"/>
</dbReference>
<dbReference type="PROSITE" id="PS50294">
    <property type="entry name" value="WD_REPEATS_REGION"/>
    <property type="match status" value="2"/>
</dbReference>
<dbReference type="InterPro" id="IPR011047">
    <property type="entry name" value="Quinoprotein_ADH-like_sf"/>
</dbReference>
<dbReference type="InterPro" id="IPR001646">
    <property type="entry name" value="5peptide_repeat"/>
</dbReference>
<evidence type="ECO:0000256" key="1">
    <source>
        <dbReference type="ARBA" id="ARBA00022574"/>
    </source>
</evidence>
<dbReference type="SUPFAM" id="SSF50998">
    <property type="entry name" value="Quinoprotein alcohol dehydrogenase-like"/>
    <property type="match status" value="2"/>
</dbReference>
<reference evidence="4" key="1">
    <citation type="submission" date="2023-06" db="EMBL/GenBank/DDBJ databases">
        <authorList>
            <person name="Kurt Z."/>
        </authorList>
    </citation>
    <scope>NUCLEOTIDE SEQUENCE</scope>
</reference>
<evidence type="ECO:0000313" key="6">
    <source>
        <dbReference type="Proteomes" id="UP001642409"/>
    </source>
</evidence>
<dbReference type="SUPFAM" id="SSF52540">
    <property type="entry name" value="P-loop containing nucleoside triphosphate hydrolases"/>
    <property type="match status" value="1"/>
</dbReference>
<keyword evidence="2" id="KW-0677">Repeat</keyword>
<organism evidence="4">
    <name type="scientific">Hexamita inflata</name>
    <dbReference type="NCBI Taxonomy" id="28002"/>
    <lineage>
        <taxon>Eukaryota</taxon>
        <taxon>Metamonada</taxon>
        <taxon>Diplomonadida</taxon>
        <taxon>Hexamitidae</taxon>
        <taxon>Hexamitinae</taxon>
        <taxon>Hexamita</taxon>
    </lineage>
</organism>
<dbReference type="CDD" id="cd00009">
    <property type="entry name" value="AAA"/>
    <property type="match status" value="1"/>
</dbReference>
<proteinExistence type="predicted"/>
<dbReference type="SMART" id="SM00320">
    <property type="entry name" value="WD40"/>
    <property type="match status" value="11"/>
</dbReference>
<keyword evidence="1 3" id="KW-0853">WD repeat</keyword>
<dbReference type="PANTHER" id="PTHR19848">
    <property type="entry name" value="WD40 REPEAT PROTEIN"/>
    <property type="match status" value="1"/>
</dbReference>
<gene>
    <name evidence="5" type="ORF">HINF_LOCUS35673</name>
    <name evidence="4" type="ORF">HINF_LOCUS36064</name>
</gene>